<dbReference type="EMBL" id="FQXZ01000039">
    <property type="protein sequence ID" value="SHI37051.1"/>
    <property type="molecule type" value="Genomic_DNA"/>
</dbReference>
<evidence type="ECO:0000256" key="1">
    <source>
        <dbReference type="ARBA" id="ARBA00000799"/>
    </source>
</evidence>
<dbReference type="GO" id="GO:0008909">
    <property type="term" value="F:isochorismate synthase activity"/>
    <property type="evidence" value="ECO:0007669"/>
    <property type="project" value="UniProtKB-EC"/>
</dbReference>
<dbReference type="PANTHER" id="PTHR42839:SF2">
    <property type="entry name" value="ISOCHORISMATE SYNTHASE ENTC"/>
    <property type="match status" value="1"/>
</dbReference>
<dbReference type="STRING" id="1216006.VA7868_03601"/>
<sequence length="429" mass="47237">MNINDNCSYSQIKCVCCLFHETQIETTQATGKEESVMKREVIGCDSMDEMIANHSFNKCPFFFSSPTNTLLGSGIEQSLEQVIPFRELAGTAQQLLNQAKKSEMDNPVLFGLVPFSEGNPTRFIIPQHLYASGTPRALPGNVPAKSKALLVSSPSGEKYKQGVMDALDLFSSTELSKVVLSRAIEIEAEKEIDRSCLLKNLLKVNPRGYTFSASLNQESSMIGASPELLVAKRGAHLISNPLAGSRPRSENEVENARERQYLLNCTKELHEHQLVVEEVERVLSQHCHNLYTPMVPSVIETNSMLHLSTCLEGHAVNPQISVLQIASELHPTPAVCGFPRQSAYQAICDIEQYDRGYFTGMVGWCDARGNGEWVVTIRCAEVNKRLMKVYAGAGIVTQSRPESELHETGAKMGTILSAAGIELEDMLVA</sequence>
<dbReference type="NCBIfam" id="TIGR00543">
    <property type="entry name" value="isochor_syn"/>
    <property type="match status" value="1"/>
</dbReference>
<evidence type="ECO:0000256" key="2">
    <source>
        <dbReference type="ARBA" id="ARBA00005297"/>
    </source>
</evidence>
<comment type="similarity">
    <text evidence="2">Belongs to the isochorismate synthase family.</text>
</comment>
<evidence type="ECO:0000256" key="5">
    <source>
        <dbReference type="ARBA" id="ARBA00041564"/>
    </source>
</evidence>
<dbReference type="SUPFAM" id="SSF56322">
    <property type="entry name" value="ADC synthase"/>
    <property type="match status" value="1"/>
</dbReference>
<feature type="domain" description="Chorismate-utilising enzyme C-terminal" evidence="6">
    <location>
        <begin position="157"/>
        <end position="411"/>
    </location>
</feature>
<dbReference type="PANTHER" id="PTHR42839">
    <property type="entry name" value="ISOCHORISMATE SYNTHASE ENTC"/>
    <property type="match status" value="1"/>
</dbReference>
<keyword evidence="4 7" id="KW-0413">Isomerase</keyword>
<evidence type="ECO:0000259" key="6">
    <source>
        <dbReference type="Pfam" id="PF00425"/>
    </source>
</evidence>
<dbReference type="Proteomes" id="UP000184608">
    <property type="component" value="Unassembled WGS sequence"/>
</dbReference>
<evidence type="ECO:0000313" key="8">
    <source>
        <dbReference type="Proteomes" id="UP000184608"/>
    </source>
</evidence>
<dbReference type="EC" id="5.4.4.2" evidence="3"/>
<evidence type="ECO:0000256" key="4">
    <source>
        <dbReference type="ARBA" id="ARBA00023235"/>
    </source>
</evidence>
<dbReference type="GO" id="GO:0009697">
    <property type="term" value="P:salicylic acid biosynthetic process"/>
    <property type="evidence" value="ECO:0007669"/>
    <property type="project" value="TreeGrafter"/>
</dbReference>
<dbReference type="InterPro" id="IPR015890">
    <property type="entry name" value="Chorismate_C"/>
</dbReference>
<dbReference type="Gene3D" id="3.60.120.10">
    <property type="entry name" value="Anthranilate synthase"/>
    <property type="match status" value="1"/>
</dbReference>
<reference evidence="7 8" key="1">
    <citation type="submission" date="2016-11" db="EMBL/GenBank/DDBJ databases">
        <authorList>
            <person name="Jaros S."/>
            <person name="Januszkiewicz K."/>
            <person name="Wedrychowicz H."/>
        </authorList>
    </citation>
    <scope>NUCLEOTIDE SEQUENCE [LARGE SCALE GENOMIC DNA]</scope>
    <source>
        <strain evidence="7 8">CECT 7868</strain>
    </source>
</reference>
<gene>
    <name evidence="7" type="primary">dhbC</name>
    <name evidence="7" type="ORF">VA7868_03601</name>
</gene>
<evidence type="ECO:0000313" key="7">
    <source>
        <dbReference type="EMBL" id="SHI37051.1"/>
    </source>
</evidence>
<dbReference type="InterPro" id="IPR005801">
    <property type="entry name" value="ADC_synthase"/>
</dbReference>
<protein>
    <recommendedName>
        <fullName evidence="3">isochorismate synthase</fullName>
        <ecNumber evidence="3">5.4.4.2</ecNumber>
    </recommendedName>
    <alternativeName>
        <fullName evidence="5">Isochorismate mutase</fullName>
    </alternativeName>
</protein>
<keyword evidence="8" id="KW-1185">Reference proteome</keyword>
<dbReference type="InterPro" id="IPR004561">
    <property type="entry name" value="IsoChor_synthase"/>
</dbReference>
<dbReference type="AlphaFoldDB" id="A0A1M6AKU0"/>
<organism evidence="7 8">
    <name type="scientific">Vibrio aerogenes CECT 7868</name>
    <dbReference type="NCBI Taxonomy" id="1216006"/>
    <lineage>
        <taxon>Bacteria</taxon>
        <taxon>Pseudomonadati</taxon>
        <taxon>Pseudomonadota</taxon>
        <taxon>Gammaproteobacteria</taxon>
        <taxon>Vibrionales</taxon>
        <taxon>Vibrionaceae</taxon>
        <taxon>Vibrio</taxon>
    </lineage>
</organism>
<evidence type="ECO:0000256" key="3">
    <source>
        <dbReference type="ARBA" id="ARBA00012824"/>
    </source>
</evidence>
<proteinExistence type="inferred from homology"/>
<dbReference type="Pfam" id="PF00425">
    <property type="entry name" value="Chorismate_bind"/>
    <property type="match status" value="1"/>
</dbReference>
<name>A0A1M6AKU0_9VIBR</name>
<accession>A0A1M6AKU0</accession>
<comment type="catalytic activity">
    <reaction evidence="1">
        <text>chorismate = isochorismate</text>
        <dbReference type="Rhea" id="RHEA:18985"/>
        <dbReference type="ChEBI" id="CHEBI:29748"/>
        <dbReference type="ChEBI" id="CHEBI:29780"/>
        <dbReference type="EC" id="5.4.4.2"/>
    </reaction>
</comment>